<dbReference type="InterPro" id="IPR014801">
    <property type="entry name" value="Mediator_Med5_fun"/>
</dbReference>
<reference evidence="10 11" key="1">
    <citation type="submission" date="2014-09" db="EMBL/GenBank/DDBJ databases">
        <authorList>
            <person name="Magalhaes I.L.F."/>
            <person name="Oliveira U."/>
            <person name="Santos F.R."/>
            <person name="Vidigal T.H.D.A."/>
            <person name="Brescovit A.D."/>
            <person name="Santos A.J."/>
        </authorList>
    </citation>
    <scope>NUCLEOTIDE SEQUENCE [LARGE SCALE GENOMIC DNA]</scope>
</reference>
<evidence type="ECO:0000256" key="9">
    <source>
        <dbReference type="RuleBase" id="RU364142"/>
    </source>
</evidence>
<dbReference type="Proteomes" id="UP000054845">
    <property type="component" value="Unassembled WGS sequence"/>
</dbReference>
<comment type="subcellular location">
    <subcellularLocation>
        <location evidence="1 9">Nucleus</location>
    </subcellularLocation>
</comment>
<sequence>MPVASTSRETLEDQVAALKSAQVLLHPTRSQDDAEQHGSEAAHTWYRRAHWRGEEKAGAAVSHPADQEAGALDASKVEPEIIHLLHVLPPTEADAVHKEFCLSLFETACSAIIVLLGGTSFAMPEAPLQLGAEAFVAPATSSAHDYILQWTAALCGLIPHILFEVEASRHRSAAPQATDEGRSGCAQVFRAFVARRRDALIEIERHVAQRNEANAASANGAEEDVMLDWLDQNPSTPKAPIHCALFRTLLDLDLVDALDSEGTAAASFSSVDPNLIAEAGGRDQVEALISSKLQSSAEDVELFLSKVVTDYSSHLSLAACITKSMASAAQTSDLDSVCPECITKSMTSAAQTSDLDSVCRVAKACFKTPQVVDIWLLYTDAMDILVPIGTLLDKTDLAESADEPSILRNIVLFAQWILQRIVIVRGHSILEDLARQVNFLPRFVSASTALPSISQLQPNEGDLVGRWIHALFDSEGISDDLMRDSPPQILMRLAPLLFCQSIEACTAGVIDLETLRGGLDYFAQDLLCFALPAGLGWVARDVHRRTVRTLPSDGVSAKVASIDTSVNGPRETSTHFEVLKQFLLAENADQVVTQLVAPLVRNALDAISLSQSTGVTESDLDSLRLRVDAALGQLPVPHRGDAWTAQAFASSLSSMSPQLQRAHQSITRSLSRCESASWALAEHFHVGLITSTEGSGFRRSLAALIALDRVRQLSSHTRAGSGVDLLVRVLRDSFCAVKHDVDGH</sequence>
<dbReference type="GO" id="GO:0006357">
    <property type="term" value="P:regulation of transcription by RNA polymerase II"/>
    <property type="evidence" value="ECO:0007669"/>
    <property type="project" value="InterPro"/>
</dbReference>
<protein>
    <recommendedName>
        <fullName evidence="3 9">Mediator of RNA polymerase II transcription subunit 5</fullName>
    </recommendedName>
    <alternativeName>
        <fullName evidence="8 9">Mediator complex subunit 5</fullName>
    </alternativeName>
</protein>
<evidence type="ECO:0000256" key="7">
    <source>
        <dbReference type="ARBA" id="ARBA00023242"/>
    </source>
</evidence>
<dbReference type="EMBL" id="CCYA01000276">
    <property type="protein sequence ID" value="CEH18765.1"/>
    <property type="molecule type" value="Genomic_DNA"/>
</dbReference>
<keyword evidence="7 9" id="KW-0539">Nucleus</keyword>
<comment type="similarity">
    <text evidence="2 9">Belongs to the Mediator complex subunit 5 family.</text>
</comment>
<evidence type="ECO:0000256" key="4">
    <source>
        <dbReference type="ARBA" id="ARBA00023015"/>
    </source>
</evidence>
<comment type="function">
    <text evidence="9">Component of the Mediator complex, a coactivator involved in the regulated transcription of nearly all RNA polymerase II-dependent genes. Mediator functions as a bridge to convey information from gene-specific regulatory proteins to the basal RNA polymerase II transcription machinery. Mediator is recruited to promoters by direct interactions with regulatory proteins and serves as a scaffold for the assembly of a functional preinitiation complex with RNA polymerase II and the general transcription factors.</text>
</comment>
<evidence type="ECO:0000256" key="2">
    <source>
        <dbReference type="ARBA" id="ARBA00008782"/>
    </source>
</evidence>
<dbReference type="GO" id="GO:0016592">
    <property type="term" value="C:mediator complex"/>
    <property type="evidence" value="ECO:0007669"/>
    <property type="project" value="InterPro"/>
</dbReference>
<evidence type="ECO:0000256" key="8">
    <source>
        <dbReference type="ARBA" id="ARBA00031256"/>
    </source>
</evidence>
<dbReference type="PANTHER" id="PTHR35784:SF1">
    <property type="entry name" value="MEDIATOR OF RNA POLYMERASE II TRANSCRIPTION SUBUNIT 5"/>
    <property type="match status" value="1"/>
</dbReference>
<dbReference type="STRING" id="401625.A0A0P1BRG7"/>
<evidence type="ECO:0000256" key="5">
    <source>
        <dbReference type="ARBA" id="ARBA00023159"/>
    </source>
</evidence>
<evidence type="ECO:0000256" key="6">
    <source>
        <dbReference type="ARBA" id="ARBA00023163"/>
    </source>
</evidence>
<dbReference type="GO" id="GO:0003712">
    <property type="term" value="F:transcription coregulator activity"/>
    <property type="evidence" value="ECO:0007669"/>
    <property type="project" value="InterPro"/>
</dbReference>
<evidence type="ECO:0000313" key="10">
    <source>
        <dbReference type="EMBL" id="CEH18765.1"/>
    </source>
</evidence>
<evidence type="ECO:0000256" key="1">
    <source>
        <dbReference type="ARBA" id="ARBA00004123"/>
    </source>
</evidence>
<dbReference type="PANTHER" id="PTHR35784">
    <property type="entry name" value="MEDIATOR OF RNA POLYMERASE II TRANSCRIPTION SUBUNIT 5"/>
    <property type="match status" value="1"/>
</dbReference>
<keyword evidence="6 9" id="KW-0804">Transcription</keyword>
<keyword evidence="4 9" id="KW-0805">Transcription regulation</keyword>
<keyword evidence="11" id="KW-1185">Reference proteome</keyword>
<dbReference type="AlphaFoldDB" id="A0A0P1BRG7"/>
<dbReference type="Pfam" id="PF08689">
    <property type="entry name" value="Med5"/>
    <property type="match status" value="1"/>
</dbReference>
<dbReference type="OrthoDB" id="5549158at2759"/>
<evidence type="ECO:0000256" key="3">
    <source>
        <dbReference type="ARBA" id="ARBA00020628"/>
    </source>
</evidence>
<comment type="subunit">
    <text evidence="9">Component of the Mediator complex.</text>
</comment>
<organism evidence="10 11">
    <name type="scientific">Ceraceosorus bombacis</name>
    <dbReference type="NCBI Taxonomy" id="401625"/>
    <lineage>
        <taxon>Eukaryota</taxon>
        <taxon>Fungi</taxon>
        <taxon>Dikarya</taxon>
        <taxon>Basidiomycota</taxon>
        <taxon>Ustilaginomycotina</taxon>
        <taxon>Exobasidiomycetes</taxon>
        <taxon>Ceraceosorales</taxon>
        <taxon>Ceraceosoraceae</taxon>
        <taxon>Ceraceosorus</taxon>
    </lineage>
</organism>
<proteinExistence type="inferred from homology"/>
<evidence type="ECO:0000313" key="11">
    <source>
        <dbReference type="Proteomes" id="UP000054845"/>
    </source>
</evidence>
<keyword evidence="5 9" id="KW-0010">Activator</keyword>
<accession>A0A0P1BRG7</accession>
<name>A0A0P1BRG7_9BASI</name>
<gene>
    <name evidence="9" type="primary">MED5</name>
</gene>